<gene>
    <name evidence="2" type="ORF">HDA30_000634</name>
</gene>
<feature type="compositionally biased region" description="Low complexity" evidence="1">
    <location>
        <begin position="30"/>
        <end position="44"/>
    </location>
</feature>
<comment type="caution">
    <text evidence="2">The sequence shown here is derived from an EMBL/GenBank/DDBJ whole genome shotgun (WGS) entry which is preliminary data.</text>
</comment>
<feature type="region of interest" description="Disordered" evidence="1">
    <location>
        <begin position="1"/>
        <end position="56"/>
    </location>
</feature>
<dbReference type="Proteomes" id="UP000540191">
    <property type="component" value="Unassembled WGS sequence"/>
</dbReference>
<feature type="region of interest" description="Disordered" evidence="1">
    <location>
        <begin position="68"/>
        <end position="95"/>
    </location>
</feature>
<keyword evidence="3" id="KW-1185">Reference proteome</keyword>
<dbReference type="AlphaFoldDB" id="A0A7W7GN08"/>
<proteinExistence type="predicted"/>
<reference evidence="2 3" key="1">
    <citation type="submission" date="2020-08" db="EMBL/GenBank/DDBJ databases">
        <title>Sequencing the genomes of 1000 actinobacteria strains.</title>
        <authorList>
            <person name="Klenk H.-P."/>
        </authorList>
    </citation>
    <scope>NUCLEOTIDE SEQUENCE [LARGE SCALE GENOMIC DNA]</scope>
    <source>
        <strain evidence="2 3">DSM 23974</strain>
    </source>
</reference>
<dbReference type="RefSeq" id="WP_158495803.1">
    <property type="nucleotide sequence ID" value="NZ_JACHNA010000001.1"/>
</dbReference>
<protein>
    <submittedName>
        <fullName evidence="2">Uncharacterized protein</fullName>
    </submittedName>
</protein>
<name>A0A7W7GN08_9MICC</name>
<organism evidence="2 3">
    <name type="scientific">Micrococcus cohnii</name>
    <dbReference type="NCBI Taxonomy" id="993416"/>
    <lineage>
        <taxon>Bacteria</taxon>
        <taxon>Bacillati</taxon>
        <taxon>Actinomycetota</taxon>
        <taxon>Actinomycetes</taxon>
        <taxon>Micrococcales</taxon>
        <taxon>Micrococcaceae</taxon>
        <taxon>Micrococcus</taxon>
    </lineage>
</organism>
<sequence length="95" mass="8913">MKVGAASICSGISDAAADEEDAGVEDEEAAAVADASSDVDAAAPPESPAAPAPSALLPASVGFCSAESDAPEVDSLALEPADLGSGEDGPAEGGA</sequence>
<evidence type="ECO:0000313" key="2">
    <source>
        <dbReference type="EMBL" id="MBB4735126.1"/>
    </source>
</evidence>
<dbReference type="EMBL" id="JACHNA010000001">
    <property type="protein sequence ID" value="MBB4735126.1"/>
    <property type="molecule type" value="Genomic_DNA"/>
</dbReference>
<feature type="compositionally biased region" description="Acidic residues" evidence="1">
    <location>
        <begin position="16"/>
        <end position="29"/>
    </location>
</feature>
<accession>A0A7W7GN08</accession>
<evidence type="ECO:0000313" key="3">
    <source>
        <dbReference type="Proteomes" id="UP000540191"/>
    </source>
</evidence>
<evidence type="ECO:0000256" key="1">
    <source>
        <dbReference type="SAM" id="MobiDB-lite"/>
    </source>
</evidence>